<feature type="chain" id="PRO_5030929390" description="DUF4367 domain-containing protein" evidence="2">
    <location>
        <begin position="19"/>
        <end position="210"/>
    </location>
</feature>
<accession>A0A7X0J1K7</accession>
<reference evidence="3 4" key="1">
    <citation type="submission" date="2020-08" db="EMBL/GenBank/DDBJ databases">
        <title>Genomic Encyclopedia of Type Strains, Phase IV (KMG-V): Genome sequencing to study the core and pangenomes of soil and plant-associated prokaryotes.</title>
        <authorList>
            <person name="Whitman W."/>
        </authorList>
    </citation>
    <scope>NUCLEOTIDE SEQUENCE [LARGE SCALE GENOMIC DNA]</scope>
    <source>
        <strain evidence="3 4">M2T3</strain>
    </source>
</reference>
<dbReference type="AlphaFoldDB" id="A0A7X0J1K7"/>
<dbReference type="RefSeq" id="WP_184624074.1">
    <property type="nucleotide sequence ID" value="NZ_JACHCC010000003.1"/>
</dbReference>
<proteinExistence type="predicted"/>
<feature type="region of interest" description="Disordered" evidence="1">
    <location>
        <begin position="26"/>
        <end position="57"/>
    </location>
</feature>
<protein>
    <recommendedName>
        <fullName evidence="5">DUF4367 domain-containing protein</fullName>
    </recommendedName>
</protein>
<name>A0A7X0J1K7_9SPHI</name>
<comment type="caution">
    <text evidence="3">The sequence shown here is derived from an EMBL/GenBank/DDBJ whole genome shotgun (WGS) entry which is preliminary data.</text>
</comment>
<evidence type="ECO:0000313" key="4">
    <source>
        <dbReference type="Proteomes" id="UP000521017"/>
    </source>
</evidence>
<organism evidence="3 4">
    <name type="scientific">Pedobacter cryoconitis</name>
    <dbReference type="NCBI Taxonomy" id="188932"/>
    <lineage>
        <taxon>Bacteria</taxon>
        <taxon>Pseudomonadati</taxon>
        <taxon>Bacteroidota</taxon>
        <taxon>Sphingobacteriia</taxon>
        <taxon>Sphingobacteriales</taxon>
        <taxon>Sphingobacteriaceae</taxon>
        <taxon>Pedobacter</taxon>
    </lineage>
</organism>
<evidence type="ECO:0008006" key="5">
    <source>
        <dbReference type="Google" id="ProtNLM"/>
    </source>
</evidence>
<dbReference type="PROSITE" id="PS51257">
    <property type="entry name" value="PROKAR_LIPOPROTEIN"/>
    <property type="match status" value="1"/>
</dbReference>
<dbReference type="Proteomes" id="UP000521017">
    <property type="component" value="Unassembled WGS sequence"/>
</dbReference>
<evidence type="ECO:0000313" key="3">
    <source>
        <dbReference type="EMBL" id="MBB6499348.1"/>
    </source>
</evidence>
<evidence type="ECO:0000256" key="1">
    <source>
        <dbReference type="SAM" id="MobiDB-lite"/>
    </source>
</evidence>
<keyword evidence="2" id="KW-0732">Signal</keyword>
<evidence type="ECO:0000256" key="2">
    <source>
        <dbReference type="SAM" id="SignalP"/>
    </source>
</evidence>
<dbReference type="EMBL" id="JACHCC010000003">
    <property type="protein sequence ID" value="MBB6499348.1"/>
    <property type="molecule type" value="Genomic_DNA"/>
</dbReference>
<gene>
    <name evidence="3" type="ORF">HDF25_001489</name>
</gene>
<feature type="compositionally biased region" description="Low complexity" evidence="1">
    <location>
        <begin position="33"/>
        <end position="50"/>
    </location>
</feature>
<feature type="signal peptide" evidence="2">
    <location>
        <begin position="1"/>
        <end position="18"/>
    </location>
</feature>
<sequence>MKRIYVVSIISASLFVYACKPSNNNNIQTGKDSTAATVSSSAPATTATSSEQPSTDLSRLEELKKLKPYTEQEAKKLLPEELDGLKLADLTANDLFGQAVSGDYAKAKEAPYKVSVTDCAGEKGAGKYMMFYIGPMAAEDSKPAKGAENVVTQKKVDFEGQKAISRHDPVNNINSLVFVKKGRLFVEMSAPAGTTLEQLLAIAGKLSAKL</sequence>